<feature type="domain" description="Helicase C-terminal" evidence="19">
    <location>
        <begin position="302"/>
        <end position="444"/>
    </location>
</feature>
<dbReference type="InterPro" id="IPR014014">
    <property type="entry name" value="RNA_helicase_DEAD_Q_motif"/>
</dbReference>
<dbReference type="GO" id="GO:0005829">
    <property type="term" value="C:cytosol"/>
    <property type="evidence" value="ECO:0007669"/>
    <property type="project" value="TreeGrafter"/>
</dbReference>
<dbReference type="GO" id="GO:0003743">
    <property type="term" value="F:translation initiation factor activity"/>
    <property type="evidence" value="ECO:0007669"/>
    <property type="project" value="UniProtKB-KW"/>
</dbReference>
<dbReference type="Pfam" id="PF00271">
    <property type="entry name" value="Helicase_C"/>
    <property type="match status" value="1"/>
</dbReference>
<feature type="compositionally biased region" description="Basic residues" evidence="17">
    <location>
        <begin position="849"/>
        <end position="860"/>
    </location>
</feature>
<evidence type="ECO:0000259" key="20">
    <source>
        <dbReference type="PROSITE" id="PS51195"/>
    </source>
</evidence>
<evidence type="ECO:0000256" key="12">
    <source>
        <dbReference type="ARBA" id="ARBA00024769"/>
    </source>
</evidence>
<dbReference type="SUPFAM" id="SSF52540">
    <property type="entry name" value="P-loop containing nucleoside triphosphate hydrolases"/>
    <property type="match status" value="2"/>
</dbReference>
<keyword evidence="8" id="KW-0694">RNA-binding</keyword>
<evidence type="ECO:0000256" key="6">
    <source>
        <dbReference type="ARBA" id="ARBA00022806"/>
    </source>
</evidence>
<dbReference type="GO" id="GO:0003723">
    <property type="term" value="F:RNA binding"/>
    <property type="evidence" value="ECO:0007669"/>
    <property type="project" value="UniProtKB-KW"/>
</dbReference>
<evidence type="ECO:0000256" key="1">
    <source>
        <dbReference type="ARBA" id="ARBA00010379"/>
    </source>
</evidence>
<feature type="compositionally biased region" description="Acidic residues" evidence="17">
    <location>
        <begin position="19"/>
        <end position="30"/>
    </location>
</feature>
<dbReference type="PROSITE" id="PS51194">
    <property type="entry name" value="HELICASE_CTER"/>
    <property type="match status" value="1"/>
</dbReference>
<dbReference type="InterPro" id="IPR012541">
    <property type="entry name" value="DBP10_C"/>
</dbReference>
<keyword evidence="5" id="KW-0378">Hydrolase</keyword>
<evidence type="ECO:0000256" key="14">
    <source>
        <dbReference type="ARBA" id="ARBA00030297"/>
    </source>
</evidence>
<evidence type="ECO:0000256" key="17">
    <source>
        <dbReference type="SAM" id="MobiDB-lite"/>
    </source>
</evidence>
<dbReference type="SMART" id="SM01123">
    <property type="entry name" value="DBP10CT"/>
    <property type="match status" value="1"/>
</dbReference>
<evidence type="ECO:0000256" key="3">
    <source>
        <dbReference type="ARBA" id="ARBA00022540"/>
    </source>
</evidence>
<dbReference type="Pfam" id="PF00270">
    <property type="entry name" value="DEAD"/>
    <property type="match status" value="1"/>
</dbReference>
<dbReference type="InterPro" id="IPR011545">
    <property type="entry name" value="DEAD/DEAH_box_helicase_dom"/>
</dbReference>
<dbReference type="InterPro" id="IPR014001">
    <property type="entry name" value="Helicase_ATP-bd"/>
</dbReference>
<evidence type="ECO:0000256" key="11">
    <source>
        <dbReference type="ARBA" id="ARBA00024417"/>
    </source>
</evidence>
<dbReference type="GO" id="GO:0003724">
    <property type="term" value="F:RNA helicase activity"/>
    <property type="evidence" value="ECO:0007669"/>
    <property type="project" value="UniProtKB-EC"/>
</dbReference>
<dbReference type="SMART" id="SM00487">
    <property type="entry name" value="DEXDc"/>
    <property type="match status" value="1"/>
</dbReference>
<feature type="domain" description="Helicase ATP-binding" evidence="18">
    <location>
        <begin position="97"/>
        <end position="271"/>
    </location>
</feature>
<dbReference type="InterPro" id="IPR050079">
    <property type="entry name" value="DEAD_box_RNA_helicase"/>
</dbReference>
<evidence type="ECO:0000256" key="5">
    <source>
        <dbReference type="ARBA" id="ARBA00022801"/>
    </source>
</evidence>
<dbReference type="EMBL" id="JAOPGA020000382">
    <property type="protein sequence ID" value="KAL0478407.1"/>
    <property type="molecule type" value="Genomic_DNA"/>
</dbReference>
<evidence type="ECO:0000256" key="7">
    <source>
        <dbReference type="ARBA" id="ARBA00022840"/>
    </source>
</evidence>
<keyword evidence="3" id="KW-0396">Initiation factor</keyword>
<keyword evidence="9" id="KW-0648">Protein biosynthesis</keyword>
<dbReference type="Gene3D" id="3.40.50.300">
    <property type="entry name" value="P-loop containing nucleotide triphosphate hydrolases"/>
    <property type="match status" value="2"/>
</dbReference>
<feature type="domain" description="DEAD-box RNA helicase Q" evidence="20">
    <location>
        <begin position="66"/>
        <end position="94"/>
    </location>
</feature>
<keyword evidence="22" id="KW-1185">Reference proteome</keyword>
<dbReference type="InterPro" id="IPR033517">
    <property type="entry name" value="DDX54/DBP10_DEAD-box_helicase"/>
</dbReference>
<feature type="short sequence motif" description="Q motif" evidence="16">
    <location>
        <begin position="66"/>
        <end position="94"/>
    </location>
</feature>
<feature type="region of interest" description="Disordered" evidence="17">
    <location>
        <begin position="575"/>
        <end position="604"/>
    </location>
</feature>
<dbReference type="PROSITE" id="PS51195">
    <property type="entry name" value="Q_MOTIF"/>
    <property type="match status" value="1"/>
</dbReference>
<keyword evidence="7" id="KW-0067">ATP-binding</keyword>
<comment type="function">
    <text evidence="12">ATP-dependent RNA helicase which is a subunit of the eIF4F complex involved in cap recognition and is required for mRNA binding to ribosome. In the current model of translation initiation, eIF4A unwinds RNA secondary structures in the 5'-UTR of mRNAs which is necessary to allow efficient binding of the small ribosomal subunit, and subsequent scanning for the initiator codon.</text>
</comment>
<sequence length="915" mass="103357">MSDSIPGFDFVDNSAAQSSEDEYDDDEEDVGSQKQSNVKHTVEFEGEEPEDPAEKKKKKKKKPSAGGFAAMNLSPQILKGIKKKGYRFPTPIQRKAIPVILTGKDIVAMARTGSGKTATFLIPMIQQLKCEHSKKVGCRALIISPTRELAMQTAKFFKQLGGETTDLRYTILVGGDSMDNQFSDLSNNPDIIICTPGRLLHIISETGLSLKAIEYVVLDEADRLFEMGLGEQVTEIASKLPTPRQTLLFSATMPAELVEFTKAGLNSPTLVRLDSESKISDQLKINFLCVRSQEKDACLIYLLRELISANQLTILFASTKHHVDYLHGLLTHFSIESTIIYGTMDQEARRNNLHKFRMGRIKLLIVTDVAARGIDIPLLDNVVNYDFPSKPKLFIHRVGRAARAGRSGCAYSLVQMDELPYMVDLHLFLGRSLKGAPSSEEAAQIDDGHYGIVPQTVIDNEHEEITKLLHQDKQLESEKNVCDRAFKLYSRTRAPPSQESIRRAKDIKMEVHPLVKSKLGRKDSSKKAFNDPIAQHDLMNQLKSFRPNQTIFEFGTQGGEEAAVMKERRTFKSNAKLFKTSKDENSDSDSEQDGQPQNDQPKKKLSLAESLLDKNRKKDRFLQLVKNEADDAPKKSNTSFKDPNFYMSYERAGDSQRKIEDKGYSIEGNMNEVQPARQVIENEQVEERIDDMVMDLNPEDRSAINNKSRSLLKWDAKKKNYVRVQLAPGQRVGANGKIRNEAGVLIKKKKGKEAEEFYQKWKKKTHGRIQHVGEEEETSGAISRGSAAKQVATNDYESEMSEDENGEMETLVNGKKRKRLGDPNKKKKKVKVVHGTGDVKSELIDASQMKKRKKVDAKKKRAEDIRQQMKKQGYQKVKQRLVNEGMRKAAEKRQQAFNKNSKVKVKVFTKNSKKR</sequence>
<accession>A0AAW2YML7</accession>
<feature type="compositionally biased region" description="Basic residues" evidence="17">
    <location>
        <begin position="814"/>
        <end position="832"/>
    </location>
</feature>
<evidence type="ECO:0000256" key="4">
    <source>
        <dbReference type="ARBA" id="ARBA00022741"/>
    </source>
</evidence>
<dbReference type="InterPro" id="IPR001650">
    <property type="entry name" value="Helicase_C-like"/>
</dbReference>
<feature type="compositionally biased region" description="Acidic residues" evidence="17">
    <location>
        <begin position="796"/>
        <end position="807"/>
    </location>
</feature>
<dbReference type="PANTHER" id="PTHR47959">
    <property type="entry name" value="ATP-DEPENDENT RNA HELICASE RHLE-RELATED"/>
    <property type="match status" value="1"/>
</dbReference>
<evidence type="ECO:0000256" key="15">
    <source>
        <dbReference type="ARBA" id="ARBA00047984"/>
    </source>
</evidence>
<dbReference type="GO" id="GO:0016787">
    <property type="term" value="F:hydrolase activity"/>
    <property type="evidence" value="ECO:0007669"/>
    <property type="project" value="UniProtKB-KW"/>
</dbReference>
<proteinExistence type="inferred from homology"/>
<evidence type="ECO:0000259" key="18">
    <source>
        <dbReference type="PROSITE" id="PS51192"/>
    </source>
</evidence>
<keyword evidence="6 21" id="KW-0347">Helicase</keyword>
<evidence type="ECO:0000313" key="21">
    <source>
        <dbReference type="EMBL" id="KAL0478407.1"/>
    </source>
</evidence>
<evidence type="ECO:0000313" key="22">
    <source>
        <dbReference type="Proteomes" id="UP001431209"/>
    </source>
</evidence>
<comment type="caution">
    <text evidence="21">The sequence shown here is derived from an EMBL/GenBank/DDBJ whole genome shotgun (WGS) entry which is preliminary data.</text>
</comment>
<dbReference type="Proteomes" id="UP001431209">
    <property type="component" value="Unassembled WGS sequence"/>
</dbReference>
<evidence type="ECO:0000256" key="2">
    <source>
        <dbReference type="ARBA" id="ARBA00012552"/>
    </source>
</evidence>
<dbReference type="GO" id="GO:0005524">
    <property type="term" value="F:ATP binding"/>
    <property type="evidence" value="ECO:0007669"/>
    <property type="project" value="UniProtKB-KW"/>
</dbReference>
<evidence type="ECO:0000256" key="8">
    <source>
        <dbReference type="ARBA" id="ARBA00022884"/>
    </source>
</evidence>
<dbReference type="PANTHER" id="PTHR47959:SF8">
    <property type="entry name" value="RNA HELICASE"/>
    <property type="match status" value="1"/>
</dbReference>
<dbReference type="CDD" id="cd17959">
    <property type="entry name" value="DEADc_DDX54"/>
    <property type="match status" value="1"/>
</dbReference>
<gene>
    <name evidence="21" type="ORF">AKO1_008618</name>
</gene>
<dbReference type="GO" id="GO:0005730">
    <property type="term" value="C:nucleolus"/>
    <property type="evidence" value="ECO:0007669"/>
    <property type="project" value="UniProtKB-SubCell"/>
</dbReference>
<evidence type="ECO:0000256" key="9">
    <source>
        <dbReference type="ARBA" id="ARBA00022917"/>
    </source>
</evidence>
<comment type="similarity">
    <text evidence="1">Belongs to the DEAD box helicase family. DDX54/DBP10 subfamily.</text>
</comment>
<evidence type="ECO:0000256" key="10">
    <source>
        <dbReference type="ARBA" id="ARBA00024352"/>
    </source>
</evidence>
<dbReference type="AlphaFoldDB" id="A0AAW2YML7"/>
<feature type="region of interest" description="Disordered" evidence="17">
    <location>
        <begin position="763"/>
        <end position="833"/>
    </location>
</feature>
<evidence type="ECO:0000259" key="19">
    <source>
        <dbReference type="PROSITE" id="PS51194"/>
    </source>
</evidence>
<dbReference type="CDD" id="cd18787">
    <property type="entry name" value="SF2_C_DEAD"/>
    <property type="match status" value="1"/>
</dbReference>
<comment type="catalytic activity">
    <reaction evidence="15">
        <text>ATP + H2O = ADP + phosphate + H(+)</text>
        <dbReference type="Rhea" id="RHEA:13065"/>
        <dbReference type="ChEBI" id="CHEBI:15377"/>
        <dbReference type="ChEBI" id="CHEBI:15378"/>
        <dbReference type="ChEBI" id="CHEBI:30616"/>
        <dbReference type="ChEBI" id="CHEBI:43474"/>
        <dbReference type="ChEBI" id="CHEBI:456216"/>
        <dbReference type="EC" id="3.6.4.13"/>
    </reaction>
</comment>
<comment type="similarity">
    <text evidence="10">Belongs to the DEAD box helicase family. eIF4A subfamily.</text>
</comment>
<reference evidence="21 22" key="1">
    <citation type="submission" date="2024-03" db="EMBL/GenBank/DDBJ databases">
        <title>The Acrasis kona genome and developmental transcriptomes reveal deep origins of eukaryotic multicellular pathways.</title>
        <authorList>
            <person name="Sheikh S."/>
            <person name="Fu C.-J."/>
            <person name="Brown M.W."/>
            <person name="Baldauf S.L."/>
        </authorList>
    </citation>
    <scope>NUCLEOTIDE SEQUENCE [LARGE SCALE GENOMIC DNA]</scope>
    <source>
        <strain evidence="21 22">ATCC MYA-3509</strain>
    </source>
</reference>
<protein>
    <recommendedName>
        <fullName evidence="11">Probable eukaryotic initiation factor 4A</fullName>
        <ecNumber evidence="2">3.6.4.13</ecNumber>
    </recommendedName>
    <alternativeName>
        <fullName evidence="14">ATP-dependent RNA helicase eIF4A</fullName>
    </alternativeName>
</protein>
<evidence type="ECO:0000256" key="13">
    <source>
        <dbReference type="ARBA" id="ARBA00025917"/>
    </source>
</evidence>
<dbReference type="EC" id="3.6.4.13" evidence="2"/>
<dbReference type="InterPro" id="IPR027417">
    <property type="entry name" value="P-loop_NTPase"/>
</dbReference>
<organism evidence="21 22">
    <name type="scientific">Acrasis kona</name>
    <dbReference type="NCBI Taxonomy" id="1008807"/>
    <lineage>
        <taxon>Eukaryota</taxon>
        <taxon>Discoba</taxon>
        <taxon>Heterolobosea</taxon>
        <taxon>Tetramitia</taxon>
        <taxon>Eutetramitia</taxon>
        <taxon>Acrasidae</taxon>
        <taxon>Acrasis</taxon>
    </lineage>
</organism>
<evidence type="ECO:0000256" key="16">
    <source>
        <dbReference type="PROSITE-ProRule" id="PRU00552"/>
    </source>
</evidence>
<comment type="subunit">
    <text evidence="13">eIF4F is a multi-subunit complex, the composition of which varies with external and internal environmental conditions. It is composed of at least EIF4A, EIF4E and EIF4G.</text>
</comment>
<dbReference type="PROSITE" id="PS00039">
    <property type="entry name" value="DEAD_ATP_HELICASE"/>
    <property type="match status" value="1"/>
</dbReference>
<dbReference type="SMART" id="SM00490">
    <property type="entry name" value="HELICc"/>
    <property type="match status" value="1"/>
</dbReference>
<keyword evidence="4" id="KW-0547">Nucleotide-binding</keyword>
<feature type="region of interest" description="Disordered" evidence="17">
    <location>
        <begin position="1"/>
        <end position="68"/>
    </location>
</feature>
<feature type="region of interest" description="Disordered" evidence="17">
    <location>
        <begin position="847"/>
        <end position="878"/>
    </location>
</feature>
<name>A0AAW2YML7_9EUKA</name>
<dbReference type="InterPro" id="IPR000629">
    <property type="entry name" value="RNA-helicase_DEAD-box_CS"/>
</dbReference>
<dbReference type="PROSITE" id="PS51192">
    <property type="entry name" value="HELICASE_ATP_BIND_1"/>
    <property type="match status" value="1"/>
</dbReference>